<dbReference type="AlphaFoldDB" id="A0A8J4TXF5"/>
<feature type="region of interest" description="Disordered" evidence="3">
    <location>
        <begin position="190"/>
        <end position="222"/>
    </location>
</feature>
<dbReference type="Gene3D" id="3.10.100.10">
    <property type="entry name" value="Mannose-Binding Protein A, subunit A"/>
    <property type="match status" value="1"/>
</dbReference>
<dbReference type="InterPro" id="IPR050111">
    <property type="entry name" value="C-type_lectin/snaclec_domain"/>
</dbReference>
<sequence>KDTAWSKCNRLTAVCVVLLCVLLLTAVTVLSIKYNNLTVERDQLQRERDGYLKIFYDLDTVKYFNSSIYFMRNETKTWTESRQNCMDKGADLVIINSGEEQEFIITLMENIKEAWIGLSDRDTEGKWKWVDGTEQTSNTGFWYEGEPNDESNNEDCGEIFTFSDKKAWNDRPCSDKSQWIYCGTKPEYPEETHQAQGEHANSMHTEMGIGPGRESNTDPGGA</sequence>
<feature type="non-terminal residue" evidence="5">
    <location>
        <position position="1"/>
    </location>
</feature>
<reference evidence="5" key="1">
    <citation type="submission" date="2020-07" db="EMBL/GenBank/DDBJ databases">
        <title>Clarias magur genome sequencing, assembly and annotation.</title>
        <authorList>
            <person name="Kushwaha B."/>
            <person name="Kumar R."/>
            <person name="Das P."/>
            <person name="Joshi C.G."/>
            <person name="Kumar D."/>
            <person name="Nagpure N.S."/>
            <person name="Pandey M."/>
            <person name="Agarwal S."/>
            <person name="Srivastava S."/>
            <person name="Singh M."/>
            <person name="Sahoo L."/>
            <person name="Jayasankar P."/>
            <person name="Meher P.K."/>
            <person name="Koringa P.G."/>
            <person name="Iquebal M.A."/>
            <person name="Das S.P."/>
            <person name="Bit A."/>
            <person name="Patnaik S."/>
            <person name="Patel N."/>
            <person name="Shah T.M."/>
            <person name="Hinsu A."/>
            <person name="Jena J.K."/>
        </authorList>
    </citation>
    <scope>NUCLEOTIDE SEQUENCE</scope>
    <source>
        <strain evidence="5">CIFAMagur01</strain>
        <tissue evidence="5">Testis</tissue>
    </source>
</reference>
<evidence type="ECO:0000256" key="1">
    <source>
        <dbReference type="ARBA" id="ARBA00022734"/>
    </source>
</evidence>
<proteinExistence type="predicted"/>
<dbReference type="OrthoDB" id="8950604at2759"/>
<protein>
    <submittedName>
        <fullName evidence="5">C-type lectin domain family 4 member E-like isoform X1</fullName>
    </submittedName>
</protein>
<dbReference type="InterPro" id="IPR016187">
    <property type="entry name" value="CTDL_fold"/>
</dbReference>
<dbReference type="InterPro" id="IPR016186">
    <property type="entry name" value="C-type_lectin-like/link_sf"/>
</dbReference>
<feature type="coiled-coil region" evidence="2">
    <location>
        <begin position="27"/>
        <end position="54"/>
    </location>
</feature>
<evidence type="ECO:0000313" key="5">
    <source>
        <dbReference type="EMBL" id="KAF5897208.1"/>
    </source>
</evidence>
<dbReference type="PROSITE" id="PS50041">
    <property type="entry name" value="C_TYPE_LECTIN_2"/>
    <property type="match status" value="1"/>
</dbReference>
<keyword evidence="2" id="KW-0175">Coiled coil</keyword>
<dbReference type="InterPro" id="IPR033989">
    <property type="entry name" value="CD209-like_CTLD"/>
</dbReference>
<name>A0A8J4TXF5_CLAMG</name>
<organism evidence="5 6">
    <name type="scientific">Clarias magur</name>
    <name type="common">Asian catfish</name>
    <name type="synonym">Macropteronotus magur</name>
    <dbReference type="NCBI Taxonomy" id="1594786"/>
    <lineage>
        <taxon>Eukaryota</taxon>
        <taxon>Metazoa</taxon>
        <taxon>Chordata</taxon>
        <taxon>Craniata</taxon>
        <taxon>Vertebrata</taxon>
        <taxon>Euteleostomi</taxon>
        <taxon>Actinopterygii</taxon>
        <taxon>Neopterygii</taxon>
        <taxon>Teleostei</taxon>
        <taxon>Ostariophysi</taxon>
        <taxon>Siluriformes</taxon>
        <taxon>Clariidae</taxon>
        <taxon>Clarias</taxon>
    </lineage>
</organism>
<evidence type="ECO:0000256" key="3">
    <source>
        <dbReference type="SAM" id="MobiDB-lite"/>
    </source>
</evidence>
<dbReference type="SMART" id="SM00034">
    <property type="entry name" value="CLECT"/>
    <property type="match status" value="1"/>
</dbReference>
<gene>
    <name evidence="5" type="ORF">DAT39_013076</name>
</gene>
<dbReference type="GO" id="GO:0030246">
    <property type="term" value="F:carbohydrate binding"/>
    <property type="evidence" value="ECO:0007669"/>
    <property type="project" value="UniProtKB-KW"/>
</dbReference>
<dbReference type="Proteomes" id="UP000727407">
    <property type="component" value="Unassembled WGS sequence"/>
</dbReference>
<evidence type="ECO:0000313" key="6">
    <source>
        <dbReference type="Proteomes" id="UP000727407"/>
    </source>
</evidence>
<dbReference type="PANTHER" id="PTHR22803">
    <property type="entry name" value="MANNOSE, PHOSPHOLIPASE, LECTIN RECEPTOR RELATED"/>
    <property type="match status" value="1"/>
</dbReference>
<accession>A0A8J4TXF5</accession>
<keyword evidence="6" id="KW-1185">Reference proteome</keyword>
<dbReference type="InterPro" id="IPR001304">
    <property type="entry name" value="C-type_lectin-like"/>
</dbReference>
<evidence type="ECO:0000259" key="4">
    <source>
        <dbReference type="PROSITE" id="PS50041"/>
    </source>
</evidence>
<dbReference type="Pfam" id="PF00059">
    <property type="entry name" value="Lectin_C"/>
    <property type="match status" value="1"/>
</dbReference>
<keyword evidence="1" id="KW-0430">Lectin</keyword>
<feature type="non-terminal residue" evidence="5">
    <location>
        <position position="222"/>
    </location>
</feature>
<dbReference type="CDD" id="cd03590">
    <property type="entry name" value="CLECT_DC-SIGN_like"/>
    <property type="match status" value="1"/>
</dbReference>
<dbReference type="SUPFAM" id="SSF56436">
    <property type="entry name" value="C-type lectin-like"/>
    <property type="match status" value="1"/>
</dbReference>
<feature type="domain" description="C-type lectin" evidence="4">
    <location>
        <begin position="64"/>
        <end position="180"/>
    </location>
</feature>
<dbReference type="EMBL" id="QNUK01000244">
    <property type="protein sequence ID" value="KAF5897208.1"/>
    <property type="molecule type" value="Genomic_DNA"/>
</dbReference>
<comment type="caution">
    <text evidence="5">The sequence shown here is derived from an EMBL/GenBank/DDBJ whole genome shotgun (WGS) entry which is preliminary data.</text>
</comment>
<evidence type="ECO:0000256" key="2">
    <source>
        <dbReference type="SAM" id="Coils"/>
    </source>
</evidence>